<comment type="similarity">
    <text evidence="10 11">Belongs to the TonB-dependent receptor family.</text>
</comment>
<evidence type="ECO:0000256" key="9">
    <source>
        <dbReference type="ARBA" id="ARBA00023237"/>
    </source>
</evidence>
<keyword evidence="9 10" id="KW-0998">Cell outer membrane</keyword>
<dbReference type="InterPro" id="IPR000531">
    <property type="entry name" value="Beta-barrel_TonB"/>
</dbReference>
<dbReference type="InterPro" id="IPR023996">
    <property type="entry name" value="TonB-dep_OMP_SusC/RagA"/>
</dbReference>
<comment type="subcellular location">
    <subcellularLocation>
        <location evidence="1 10">Cell outer membrane</location>
        <topology evidence="1 10">Multi-pass membrane protein</topology>
    </subcellularLocation>
</comment>
<feature type="domain" description="TonB-dependent receptor plug" evidence="14">
    <location>
        <begin position="132"/>
        <end position="253"/>
    </location>
</feature>
<protein>
    <submittedName>
        <fullName evidence="15">TonB-linked outer membrane protein, SusC/RagA family</fullName>
    </submittedName>
</protein>
<dbReference type="eggNOG" id="COG4771">
    <property type="taxonomic scope" value="Bacteria"/>
</dbReference>
<keyword evidence="3 10" id="KW-1134">Transmembrane beta strand</keyword>
<dbReference type="KEGG" id="orh:Ornrh_1867"/>
<keyword evidence="16" id="KW-1185">Reference proteome</keyword>
<proteinExistence type="inferred from homology"/>
<name>I4A228_ORNRL</name>
<dbReference type="InterPro" id="IPR037066">
    <property type="entry name" value="Plug_dom_sf"/>
</dbReference>
<keyword evidence="7 10" id="KW-0472">Membrane</keyword>
<evidence type="ECO:0000259" key="14">
    <source>
        <dbReference type="Pfam" id="PF07715"/>
    </source>
</evidence>
<sequence>MKKILMSACLCFALGQMQTYAQVNEGKISYEVTQEVPLADFLSSLQSRTNVKIHFNKEDLKDINISPVDFKDESLADIGDYLSANLPVNVDFNNGEMYVSNLFGKGIYGIGNNVALDDLVVTALGIKREEKALSYNVQKVNNEELTRVKDANFVNTLNGKVAGVQIQRSAAGVGGATKVVMRGAKSLVGDNNVLYVVDGMPLTNDSRSAGGRYGKPGGGEGISDFNPEDIESISVLTGPSAAALYGASAANGVILITTKKGKEGKLNLSVSSNLEFSTPYIMPKFQNTYGNREGSFRSWGDKLSTPSSFNPKDFFSTGVNRTYAANLSLGTEKNQTYVSFASTNADGILPTNGYYRYNFGARNTAKFLNDKLHLDLSANYILQGDQNMISEGGYFNPLTSLYLFPRGESFEDVRAWERYNPTRGIYEVYWPYIVKQNGFTTENPYWIVNREMFQSKKHRYMLYSSLKYDITDWLNIVGRVRVDNTYTDVENKFSASTDRLFTNSIKGFYSNGKIENYQTYADFMANINKTFGDFNLVANIGTSYDDRQKPEIGIGGPLRYIPNLFSANNFDPNLSGTGGQKSRHTRNIAVFGSAELGYKSMLYLTLTGRNDWASQLVNSENPSIFYPSVGLSGVVSKMAKLPTFISFLKVRGSYTEVGSPITQLGVTPGTITYPLSPAAGLTPISTYPFPNFKAERTKSYEAGLNLKMFKNKFNLDLTLYHSNTYNQTFISNLPASSGYSGFYVQAGDVQNEGVELAVGLDQNFGEFNWNTNLTYTRNVNLIKELVRNYKNPVDGKLFNLDELYLKEQGNKFIREGDQISDVYVRGILSRDENGKLIEGKSGLYEIDRSQLIKIGHTTPDFSMGWNNQFSYKNFNLGFVINGNFGGIVNSSTQAQLDAFGVSKVTADARDNGGVNFKGTVYDAEKFYKTIGGEELMAYYTYDATNVRLQEASIGYTINGKKLLNNAVNKITLSLVGRNLWMIYNKAPFDPQLVASTGNYPGTEFFMTPSLRSFGFNVKIDF</sequence>
<keyword evidence="6 11" id="KW-0798">TonB box</keyword>
<dbReference type="EMBL" id="CP003283">
    <property type="protein sequence ID" value="AFL98012.1"/>
    <property type="molecule type" value="Genomic_DNA"/>
</dbReference>
<evidence type="ECO:0000256" key="6">
    <source>
        <dbReference type="ARBA" id="ARBA00023077"/>
    </source>
</evidence>
<dbReference type="Pfam" id="PF00593">
    <property type="entry name" value="TonB_dep_Rec_b-barrel"/>
    <property type="match status" value="1"/>
</dbReference>
<evidence type="ECO:0000256" key="8">
    <source>
        <dbReference type="ARBA" id="ARBA00023170"/>
    </source>
</evidence>
<keyword evidence="8" id="KW-0675">Receptor</keyword>
<evidence type="ECO:0000256" key="4">
    <source>
        <dbReference type="ARBA" id="ARBA00022692"/>
    </source>
</evidence>
<evidence type="ECO:0000313" key="16">
    <source>
        <dbReference type="Proteomes" id="UP000006051"/>
    </source>
</evidence>
<dbReference type="Pfam" id="PF07715">
    <property type="entry name" value="Plug"/>
    <property type="match status" value="1"/>
</dbReference>
<gene>
    <name evidence="15" type="ordered locus">Ornrh_1867</name>
</gene>
<dbReference type="InterPro" id="IPR023997">
    <property type="entry name" value="TonB-dep_OMP_SusC/RagA_CS"/>
</dbReference>
<dbReference type="RefSeq" id="WP_014791534.1">
    <property type="nucleotide sequence ID" value="NC_018016.1"/>
</dbReference>
<dbReference type="GO" id="GO:0009279">
    <property type="term" value="C:cell outer membrane"/>
    <property type="evidence" value="ECO:0007669"/>
    <property type="project" value="UniProtKB-SubCell"/>
</dbReference>
<accession>I4A228</accession>
<keyword evidence="5 12" id="KW-0732">Signal</keyword>
<evidence type="ECO:0000256" key="11">
    <source>
        <dbReference type="RuleBase" id="RU003357"/>
    </source>
</evidence>
<dbReference type="Proteomes" id="UP000006051">
    <property type="component" value="Chromosome"/>
</dbReference>
<evidence type="ECO:0000313" key="15">
    <source>
        <dbReference type="EMBL" id="AFL98012.1"/>
    </source>
</evidence>
<dbReference type="AlphaFoldDB" id="I4A228"/>
<dbReference type="NCBIfam" id="TIGR04057">
    <property type="entry name" value="SusC_RagA_signa"/>
    <property type="match status" value="1"/>
</dbReference>
<dbReference type="NCBIfam" id="TIGR04056">
    <property type="entry name" value="OMP_RagA_SusC"/>
    <property type="match status" value="1"/>
</dbReference>
<evidence type="ECO:0000256" key="3">
    <source>
        <dbReference type="ARBA" id="ARBA00022452"/>
    </source>
</evidence>
<feature type="domain" description="TonB-dependent receptor-like beta-barrel" evidence="13">
    <location>
        <begin position="415"/>
        <end position="792"/>
    </location>
</feature>
<evidence type="ECO:0000256" key="7">
    <source>
        <dbReference type="ARBA" id="ARBA00023136"/>
    </source>
</evidence>
<reference evidence="15 16" key="1">
    <citation type="submission" date="2012-06" db="EMBL/GenBank/DDBJ databases">
        <title>The complete genome of Ornithobacterium rhinotracheale DSM 15997.</title>
        <authorList>
            <consortium name="US DOE Joint Genome Institute (JGI-PGF)"/>
            <person name="Lucas S."/>
            <person name="Copeland A."/>
            <person name="Lapidus A."/>
            <person name="Goodwin L."/>
            <person name="Pitluck S."/>
            <person name="Peters L."/>
            <person name="Mikhailova N."/>
            <person name="Teshima H."/>
            <person name="Kyrpides N."/>
            <person name="Mavromatis K."/>
            <person name="Pagani I."/>
            <person name="Ivanova N."/>
            <person name="Ovchinnikova G."/>
            <person name="Zeytun A."/>
            <person name="Detter J.C."/>
            <person name="Han C."/>
            <person name="Land M."/>
            <person name="Hauser L."/>
            <person name="Markowitz V."/>
            <person name="Cheng J.-F."/>
            <person name="Hugenholtz P."/>
            <person name="Woyke T."/>
            <person name="Wu D."/>
            <person name="Lang E."/>
            <person name="Kopitz M."/>
            <person name="Brambilla E."/>
            <person name="Klenk H.-P."/>
            <person name="Eisen J.A."/>
        </authorList>
    </citation>
    <scope>NUCLEOTIDE SEQUENCE [LARGE SCALE GENOMIC DNA]</scope>
    <source>
        <strain evidence="16">ATCC 51463 / DSM 15997 / CCUG 23171 / LMG 9086</strain>
    </source>
</reference>
<evidence type="ECO:0000256" key="10">
    <source>
        <dbReference type="PROSITE-ProRule" id="PRU01360"/>
    </source>
</evidence>
<dbReference type="Gene3D" id="2.40.170.20">
    <property type="entry name" value="TonB-dependent receptor, beta-barrel domain"/>
    <property type="match status" value="1"/>
</dbReference>
<evidence type="ECO:0000256" key="2">
    <source>
        <dbReference type="ARBA" id="ARBA00022448"/>
    </source>
</evidence>
<dbReference type="Gene3D" id="2.170.130.10">
    <property type="entry name" value="TonB-dependent receptor, plug domain"/>
    <property type="match status" value="1"/>
</dbReference>
<dbReference type="GeneID" id="97258469"/>
<dbReference type="InterPro" id="IPR012910">
    <property type="entry name" value="Plug_dom"/>
</dbReference>
<feature type="chain" id="PRO_5003685566" evidence="12">
    <location>
        <begin position="22"/>
        <end position="1021"/>
    </location>
</feature>
<dbReference type="PANTHER" id="PTHR30069">
    <property type="entry name" value="TONB-DEPENDENT OUTER MEMBRANE RECEPTOR"/>
    <property type="match status" value="1"/>
</dbReference>
<keyword evidence="4 10" id="KW-0812">Transmembrane</keyword>
<dbReference type="InterPro" id="IPR039426">
    <property type="entry name" value="TonB-dep_rcpt-like"/>
</dbReference>
<dbReference type="GO" id="GO:0015344">
    <property type="term" value="F:siderophore uptake transmembrane transporter activity"/>
    <property type="evidence" value="ECO:0007669"/>
    <property type="project" value="TreeGrafter"/>
</dbReference>
<dbReference type="GO" id="GO:0044718">
    <property type="term" value="P:siderophore transmembrane transport"/>
    <property type="evidence" value="ECO:0007669"/>
    <property type="project" value="TreeGrafter"/>
</dbReference>
<dbReference type="InterPro" id="IPR036942">
    <property type="entry name" value="Beta-barrel_TonB_sf"/>
</dbReference>
<evidence type="ECO:0000256" key="5">
    <source>
        <dbReference type="ARBA" id="ARBA00022729"/>
    </source>
</evidence>
<dbReference type="SUPFAM" id="SSF56935">
    <property type="entry name" value="Porins"/>
    <property type="match status" value="1"/>
</dbReference>
<organism evidence="15 16">
    <name type="scientific">Ornithobacterium rhinotracheale (strain ATCC 51463 / DSM 15997 / CCUG 23171 / CIP 104009 / LMG 9086)</name>
    <dbReference type="NCBI Taxonomy" id="867902"/>
    <lineage>
        <taxon>Bacteria</taxon>
        <taxon>Pseudomonadati</taxon>
        <taxon>Bacteroidota</taxon>
        <taxon>Flavobacteriia</taxon>
        <taxon>Flavobacteriales</taxon>
        <taxon>Weeksellaceae</taxon>
        <taxon>Ornithobacterium</taxon>
    </lineage>
</organism>
<keyword evidence="2 10" id="KW-0813">Transport</keyword>
<evidence type="ECO:0000256" key="1">
    <source>
        <dbReference type="ARBA" id="ARBA00004571"/>
    </source>
</evidence>
<dbReference type="STRING" id="867902.Ornrh_1867"/>
<dbReference type="PROSITE" id="PS52016">
    <property type="entry name" value="TONB_DEPENDENT_REC_3"/>
    <property type="match status" value="1"/>
</dbReference>
<evidence type="ECO:0000256" key="12">
    <source>
        <dbReference type="SAM" id="SignalP"/>
    </source>
</evidence>
<dbReference type="GeneID" id="71569918"/>
<dbReference type="PATRIC" id="fig|867902.3.peg.1810"/>
<evidence type="ECO:0000259" key="13">
    <source>
        <dbReference type="Pfam" id="PF00593"/>
    </source>
</evidence>
<dbReference type="PANTHER" id="PTHR30069:SF29">
    <property type="entry name" value="HEMOGLOBIN AND HEMOGLOBIN-HAPTOGLOBIN-BINDING PROTEIN 1-RELATED"/>
    <property type="match status" value="1"/>
</dbReference>
<feature type="signal peptide" evidence="12">
    <location>
        <begin position="1"/>
        <end position="21"/>
    </location>
</feature>
<dbReference type="HOGENOM" id="CLU_004317_2_0_10"/>